<dbReference type="Proteomes" id="UP000016933">
    <property type="component" value="Unassembled WGS sequence"/>
</dbReference>
<evidence type="ECO:0000313" key="2">
    <source>
        <dbReference type="EMBL" id="EME41236.1"/>
    </source>
</evidence>
<gene>
    <name evidence="2" type="ORF">DOTSEDRAFT_73601</name>
</gene>
<keyword evidence="3" id="KW-1185">Reference proteome</keyword>
<sequence length="118" mass="13003">MPRLGIYTGEAVKCSIRRCGQAGLRRGERETSPPYRSHAPVRSTKSRRSCCHCGPRDRLASETRVIANTTSGTGHWQGLKRPRELYSPLPSEIVGTVVLLCQYGMRSSAVMQGTIRSA</sequence>
<evidence type="ECO:0000313" key="3">
    <source>
        <dbReference type="Proteomes" id="UP000016933"/>
    </source>
</evidence>
<proteinExistence type="predicted"/>
<evidence type="ECO:0000256" key="1">
    <source>
        <dbReference type="SAM" id="MobiDB-lite"/>
    </source>
</evidence>
<reference evidence="2 3" key="2">
    <citation type="journal article" date="2012" name="PLoS Pathog.">
        <title>Diverse lifestyles and strategies of plant pathogenesis encoded in the genomes of eighteen Dothideomycetes fungi.</title>
        <authorList>
            <person name="Ohm R.A."/>
            <person name="Feau N."/>
            <person name="Henrissat B."/>
            <person name="Schoch C.L."/>
            <person name="Horwitz B.A."/>
            <person name="Barry K.W."/>
            <person name="Condon B.J."/>
            <person name="Copeland A.C."/>
            <person name="Dhillon B."/>
            <person name="Glaser F."/>
            <person name="Hesse C.N."/>
            <person name="Kosti I."/>
            <person name="LaButti K."/>
            <person name="Lindquist E.A."/>
            <person name="Lucas S."/>
            <person name="Salamov A.A."/>
            <person name="Bradshaw R.E."/>
            <person name="Ciuffetti L."/>
            <person name="Hamelin R.C."/>
            <person name="Kema G.H.J."/>
            <person name="Lawrence C."/>
            <person name="Scott J.A."/>
            <person name="Spatafora J.W."/>
            <person name="Turgeon B.G."/>
            <person name="de Wit P.J.G.M."/>
            <person name="Zhong S."/>
            <person name="Goodwin S.B."/>
            <person name="Grigoriev I.V."/>
        </authorList>
    </citation>
    <scope>NUCLEOTIDE SEQUENCE [LARGE SCALE GENOMIC DNA]</scope>
    <source>
        <strain evidence="3">NZE10 / CBS 128990</strain>
    </source>
</reference>
<dbReference type="EMBL" id="KB446542">
    <property type="protein sequence ID" value="EME41236.1"/>
    <property type="molecule type" value="Genomic_DNA"/>
</dbReference>
<organism evidence="2 3">
    <name type="scientific">Dothistroma septosporum (strain NZE10 / CBS 128990)</name>
    <name type="common">Red band needle blight fungus</name>
    <name type="synonym">Mycosphaerella pini</name>
    <dbReference type="NCBI Taxonomy" id="675120"/>
    <lineage>
        <taxon>Eukaryota</taxon>
        <taxon>Fungi</taxon>
        <taxon>Dikarya</taxon>
        <taxon>Ascomycota</taxon>
        <taxon>Pezizomycotina</taxon>
        <taxon>Dothideomycetes</taxon>
        <taxon>Dothideomycetidae</taxon>
        <taxon>Mycosphaerellales</taxon>
        <taxon>Mycosphaerellaceae</taxon>
        <taxon>Dothistroma</taxon>
    </lineage>
</organism>
<dbReference type="HOGENOM" id="CLU_2073096_0_0_1"/>
<dbReference type="AlphaFoldDB" id="N1PIV5"/>
<reference evidence="3" key="1">
    <citation type="journal article" date="2012" name="PLoS Genet.">
        <title>The genomes of the fungal plant pathogens Cladosporium fulvum and Dothistroma septosporum reveal adaptation to different hosts and lifestyles but also signatures of common ancestry.</title>
        <authorList>
            <person name="de Wit P.J.G.M."/>
            <person name="van der Burgt A."/>
            <person name="Oekmen B."/>
            <person name="Stergiopoulos I."/>
            <person name="Abd-Elsalam K.A."/>
            <person name="Aerts A.L."/>
            <person name="Bahkali A.H."/>
            <person name="Beenen H.G."/>
            <person name="Chettri P."/>
            <person name="Cox M.P."/>
            <person name="Datema E."/>
            <person name="de Vries R.P."/>
            <person name="Dhillon B."/>
            <person name="Ganley A.R."/>
            <person name="Griffiths S.A."/>
            <person name="Guo Y."/>
            <person name="Hamelin R.C."/>
            <person name="Henrissat B."/>
            <person name="Kabir M.S."/>
            <person name="Jashni M.K."/>
            <person name="Kema G."/>
            <person name="Klaubauf S."/>
            <person name="Lapidus A."/>
            <person name="Levasseur A."/>
            <person name="Lindquist E."/>
            <person name="Mehrabi R."/>
            <person name="Ohm R.A."/>
            <person name="Owen T.J."/>
            <person name="Salamov A."/>
            <person name="Schwelm A."/>
            <person name="Schijlen E."/>
            <person name="Sun H."/>
            <person name="van den Burg H.A."/>
            <person name="van Ham R.C.H.J."/>
            <person name="Zhang S."/>
            <person name="Goodwin S.B."/>
            <person name="Grigoriev I.V."/>
            <person name="Collemare J."/>
            <person name="Bradshaw R.E."/>
        </authorList>
    </citation>
    <scope>NUCLEOTIDE SEQUENCE [LARGE SCALE GENOMIC DNA]</scope>
    <source>
        <strain evidence="3">NZE10 / CBS 128990</strain>
    </source>
</reference>
<name>N1PIV5_DOTSN</name>
<protein>
    <submittedName>
        <fullName evidence="2">Uncharacterized protein</fullName>
    </submittedName>
</protein>
<feature type="region of interest" description="Disordered" evidence="1">
    <location>
        <begin position="23"/>
        <end position="43"/>
    </location>
</feature>
<accession>N1PIV5</accession>